<reference evidence="1" key="2">
    <citation type="journal article" date="2023" name="IMA Fungus">
        <title>Comparative genomic study of the Penicillium genus elucidates a diverse pangenome and 15 lateral gene transfer events.</title>
        <authorList>
            <person name="Petersen C."/>
            <person name="Sorensen T."/>
            <person name="Nielsen M.R."/>
            <person name="Sondergaard T.E."/>
            <person name="Sorensen J.L."/>
            <person name="Fitzpatrick D.A."/>
            <person name="Frisvad J.C."/>
            <person name="Nielsen K.L."/>
        </authorList>
    </citation>
    <scope>NUCLEOTIDE SEQUENCE</scope>
    <source>
        <strain evidence="1">IBT 16125</strain>
    </source>
</reference>
<name>A0AAD6CCF7_9EURO</name>
<organism evidence="1 2">
    <name type="scientific">Penicillium daleae</name>
    <dbReference type="NCBI Taxonomy" id="63821"/>
    <lineage>
        <taxon>Eukaryota</taxon>
        <taxon>Fungi</taxon>
        <taxon>Dikarya</taxon>
        <taxon>Ascomycota</taxon>
        <taxon>Pezizomycotina</taxon>
        <taxon>Eurotiomycetes</taxon>
        <taxon>Eurotiomycetidae</taxon>
        <taxon>Eurotiales</taxon>
        <taxon>Aspergillaceae</taxon>
        <taxon>Penicillium</taxon>
    </lineage>
</organism>
<protein>
    <submittedName>
        <fullName evidence="1">Uncharacterized protein</fullName>
    </submittedName>
</protein>
<comment type="caution">
    <text evidence="1">The sequence shown here is derived from an EMBL/GenBank/DDBJ whole genome shotgun (WGS) entry which is preliminary data.</text>
</comment>
<dbReference type="GeneID" id="81595782"/>
<dbReference type="RefSeq" id="XP_056769646.1">
    <property type="nucleotide sequence ID" value="XM_056905539.1"/>
</dbReference>
<keyword evidence="2" id="KW-1185">Reference proteome</keyword>
<gene>
    <name evidence="1" type="ORF">N7458_002156</name>
</gene>
<dbReference type="EMBL" id="JAPVEA010000002">
    <property type="protein sequence ID" value="KAJ5460604.1"/>
    <property type="molecule type" value="Genomic_DNA"/>
</dbReference>
<accession>A0AAD6CCF7</accession>
<reference evidence="1" key="1">
    <citation type="submission" date="2022-12" db="EMBL/GenBank/DDBJ databases">
        <authorList>
            <person name="Petersen C."/>
        </authorList>
    </citation>
    <scope>NUCLEOTIDE SEQUENCE</scope>
    <source>
        <strain evidence="1">IBT 16125</strain>
    </source>
</reference>
<proteinExistence type="predicted"/>
<evidence type="ECO:0000313" key="1">
    <source>
        <dbReference type="EMBL" id="KAJ5460604.1"/>
    </source>
</evidence>
<dbReference type="Proteomes" id="UP001213681">
    <property type="component" value="Unassembled WGS sequence"/>
</dbReference>
<evidence type="ECO:0000313" key="2">
    <source>
        <dbReference type="Proteomes" id="UP001213681"/>
    </source>
</evidence>
<sequence length="65" mass="7155">MAMTCIIDVGSAYKSFIVARPSYENAVLRDMDLVGTHPTFGADSSPMPDVNHEPGFKLVWPFNIP</sequence>
<dbReference type="AlphaFoldDB" id="A0AAD6CCF7"/>